<keyword evidence="9 11" id="KW-0472">Membrane</keyword>
<comment type="catalytic activity">
    <reaction evidence="10 11">
        <text>(S)-dihydroorotate + a quinone = orotate + a quinol</text>
        <dbReference type="Rhea" id="RHEA:30187"/>
        <dbReference type="ChEBI" id="CHEBI:24646"/>
        <dbReference type="ChEBI" id="CHEBI:30839"/>
        <dbReference type="ChEBI" id="CHEBI:30864"/>
        <dbReference type="ChEBI" id="CHEBI:132124"/>
        <dbReference type="EC" id="1.3.5.2"/>
    </reaction>
</comment>
<reference evidence="13 14" key="1">
    <citation type="submission" date="2023-12" db="EMBL/GenBank/DDBJ databases">
        <title>Description of new species of Mycobacterium terrae complex isolated from sewage at the Sao Paulo Zoological Park Foundation in Brazil.</title>
        <authorList>
            <person name="Romagnoli C.L."/>
            <person name="Conceicao E.C."/>
            <person name="Machado E."/>
            <person name="Barreto L.B.P.F."/>
            <person name="Sharma A."/>
            <person name="Silva N.M."/>
            <person name="Marques L.E."/>
            <person name="Juliana M.A."/>
            <person name="Lourenco M.C.S."/>
            <person name="Digiampietri L.A."/>
            <person name="Suffys P.N."/>
            <person name="Viana-Niero C."/>
        </authorList>
    </citation>
    <scope>NUCLEOTIDE SEQUENCE [LARGE SCALE GENOMIC DNA]</scope>
    <source>
        <strain evidence="13 14">MYC098</strain>
    </source>
</reference>
<feature type="binding site" evidence="11">
    <location>
        <position position="295"/>
    </location>
    <ligand>
        <name>FMN</name>
        <dbReference type="ChEBI" id="CHEBI:58210"/>
    </ligand>
</feature>
<feature type="binding site" evidence="11">
    <location>
        <begin position="316"/>
        <end position="317"/>
    </location>
    <ligand>
        <name>FMN</name>
        <dbReference type="ChEBI" id="CHEBI:58210"/>
    </ligand>
</feature>
<evidence type="ECO:0000256" key="4">
    <source>
        <dbReference type="ARBA" id="ARBA00005359"/>
    </source>
</evidence>
<dbReference type="RefSeq" id="WP_225407256.1">
    <property type="nucleotide sequence ID" value="NZ_JAYJJR010000025.1"/>
</dbReference>
<feature type="binding site" evidence="11">
    <location>
        <position position="92"/>
    </location>
    <ligand>
        <name>FMN</name>
        <dbReference type="ChEBI" id="CHEBI:58210"/>
    </ligand>
</feature>
<feature type="binding site" evidence="11">
    <location>
        <position position="72"/>
    </location>
    <ligand>
        <name>substrate</name>
    </ligand>
</feature>
<evidence type="ECO:0000256" key="2">
    <source>
        <dbReference type="ARBA" id="ARBA00004370"/>
    </source>
</evidence>
<dbReference type="InterPro" id="IPR050074">
    <property type="entry name" value="DHO_dehydrogenase"/>
</dbReference>
<dbReference type="PIRSF" id="PIRSF000164">
    <property type="entry name" value="DHO_oxidase"/>
    <property type="match status" value="1"/>
</dbReference>
<dbReference type="InterPro" id="IPR001295">
    <property type="entry name" value="Dihydroorotate_DH_CS"/>
</dbReference>
<evidence type="ECO:0000256" key="5">
    <source>
        <dbReference type="ARBA" id="ARBA00022630"/>
    </source>
</evidence>
<dbReference type="PANTHER" id="PTHR48109">
    <property type="entry name" value="DIHYDROOROTATE DEHYDROGENASE (QUINONE), MITOCHONDRIAL-RELATED"/>
    <property type="match status" value="1"/>
</dbReference>
<gene>
    <name evidence="11" type="primary">pyrD</name>
    <name evidence="13" type="ORF">K6T79_23470</name>
</gene>
<evidence type="ECO:0000256" key="11">
    <source>
        <dbReference type="HAMAP-Rule" id="MF_00225"/>
    </source>
</evidence>
<evidence type="ECO:0000313" key="13">
    <source>
        <dbReference type="EMBL" id="MEB3023989.1"/>
    </source>
</evidence>
<evidence type="ECO:0000256" key="7">
    <source>
        <dbReference type="ARBA" id="ARBA00022975"/>
    </source>
</evidence>
<feature type="active site" description="Nucleophile" evidence="11">
    <location>
        <position position="181"/>
    </location>
</feature>
<evidence type="ECO:0000256" key="9">
    <source>
        <dbReference type="ARBA" id="ARBA00023136"/>
    </source>
</evidence>
<evidence type="ECO:0000256" key="1">
    <source>
        <dbReference type="ARBA" id="ARBA00003125"/>
    </source>
</evidence>
<keyword evidence="6 11" id="KW-0288">FMN</keyword>
<dbReference type="Pfam" id="PF01180">
    <property type="entry name" value="DHO_dh"/>
    <property type="match status" value="1"/>
</dbReference>
<dbReference type="PANTHER" id="PTHR48109:SF4">
    <property type="entry name" value="DIHYDROOROTATE DEHYDROGENASE (QUINONE), MITOCHONDRIAL"/>
    <property type="match status" value="1"/>
</dbReference>
<dbReference type="SUPFAM" id="SSF51395">
    <property type="entry name" value="FMN-linked oxidoreductases"/>
    <property type="match status" value="1"/>
</dbReference>
<feature type="binding site" evidence="11">
    <location>
        <begin position="243"/>
        <end position="244"/>
    </location>
    <ligand>
        <name>substrate</name>
    </ligand>
</feature>
<feature type="binding site" evidence="11">
    <location>
        <begin position="68"/>
        <end position="72"/>
    </location>
    <ligand>
        <name>FMN</name>
        <dbReference type="ChEBI" id="CHEBI:58210"/>
    </ligand>
</feature>
<dbReference type="PROSITE" id="PS00912">
    <property type="entry name" value="DHODEHASE_2"/>
    <property type="match status" value="1"/>
</dbReference>
<dbReference type="HAMAP" id="MF_00225">
    <property type="entry name" value="DHO_dh_type2"/>
    <property type="match status" value="1"/>
</dbReference>
<comment type="cofactor">
    <cofactor evidence="11">
        <name>FMN</name>
        <dbReference type="ChEBI" id="CHEBI:58210"/>
    </cofactor>
    <text evidence="11">Binds 1 FMN per subunit.</text>
</comment>
<sequence length="355" mass="36866">MGLYGAMRRAFFMVPAERIHTVVFAGLRGATATSPARRVLKRRLAPHDPILASTVFGVRFPGPLGLAAGFDKDGLGLNTWGALGFGYAEVGTVTAAPQPGNPTPRLFRLPDDRALLNRMGFNNHGAGALATQLTRHSADVPIGVNIGKTKTTPSEGAVEDYRASARLLGPLASYLVVNVSSPNTPGLRDLQAVEQLRPILAAVRAETTTPVLVKIAPDLADDDLDAVADLSVELGLAGIVATNTTVSRDGLATPGVAELGAGGISGPPVAERALEVLRRLYARVGDQLVLISVGGIETADDAWERITAGASLLQGYTGFIYGGGLWARDIHAGLAQRLRAGGFGSLAEAIGSAAR</sequence>
<evidence type="ECO:0000256" key="3">
    <source>
        <dbReference type="ARBA" id="ARBA00005161"/>
    </source>
</evidence>
<dbReference type="NCBIfam" id="NF003652">
    <property type="entry name" value="PRK05286.2-5"/>
    <property type="match status" value="1"/>
</dbReference>
<feature type="domain" description="Dihydroorotate dehydrogenase catalytic" evidence="12">
    <location>
        <begin position="51"/>
        <end position="338"/>
    </location>
</feature>
<dbReference type="PROSITE" id="PS00911">
    <property type="entry name" value="DHODEHASE_1"/>
    <property type="match status" value="1"/>
</dbReference>
<keyword evidence="7 11" id="KW-0665">Pyrimidine biosynthesis</keyword>
<protein>
    <recommendedName>
        <fullName evidence="11">Dihydroorotate dehydrogenase (quinone)</fullName>
        <ecNumber evidence="11">1.3.5.2</ecNumber>
    </recommendedName>
    <alternativeName>
        <fullName evidence="11">DHOdehase</fullName>
        <shortName evidence="11">DHOD</shortName>
        <shortName evidence="11">DHODase</shortName>
    </alternativeName>
    <alternativeName>
        <fullName evidence="11">Dihydroorotate oxidase</fullName>
    </alternativeName>
</protein>
<comment type="similarity">
    <text evidence="4 11">Belongs to the dihydroorotate dehydrogenase family. Type 2 subfamily.</text>
</comment>
<keyword evidence="8 11" id="KW-0560">Oxidoreductase</keyword>
<dbReference type="InterPro" id="IPR005720">
    <property type="entry name" value="Dihydroorotate_DH_cat"/>
</dbReference>
<feature type="binding site" evidence="11">
    <location>
        <position position="183"/>
    </location>
    <ligand>
        <name>substrate</name>
    </ligand>
</feature>
<feature type="binding site" evidence="11">
    <location>
        <position position="242"/>
    </location>
    <ligand>
        <name>FMN</name>
        <dbReference type="ChEBI" id="CHEBI:58210"/>
    </ligand>
</feature>
<organism evidence="13 14">
    <name type="scientific">[Mycobacterium] crassicus</name>
    <dbReference type="NCBI Taxonomy" id="2872309"/>
    <lineage>
        <taxon>Bacteria</taxon>
        <taxon>Bacillati</taxon>
        <taxon>Actinomycetota</taxon>
        <taxon>Actinomycetes</taxon>
        <taxon>Mycobacteriales</taxon>
        <taxon>Mycobacteriaceae</taxon>
        <taxon>Mycolicibacter</taxon>
    </lineage>
</organism>
<dbReference type="NCBIfam" id="TIGR01036">
    <property type="entry name" value="pyrD_sub2"/>
    <property type="match status" value="1"/>
</dbReference>
<feature type="binding site" evidence="11">
    <location>
        <position position="266"/>
    </location>
    <ligand>
        <name>FMN</name>
        <dbReference type="ChEBI" id="CHEBI:58210"/>
    </ligand>
</feature>
<name>A0ABU5XP55_9MYCO</name>
<evidence type="ECO:0000259" key="12">
    <source>
        <dbReference type="Pfam" id="PF01180"/>
    </source>
</evidence>
<dbReference type="EMBL" id="JAYJJR010000025">
    <property type="protein sequence ID" value="MEB3023989.1"/>
    <property type="molecule type" value="Genomic_DNA"/>
</dbReference>
<feature type="binding site" evidence="11">
    <location>
        <position position="178"/>
    </location>
    <ligand>
        <name>substrate</name>
    </ligand>
</feature>
<dbReference type="InterPro" id="IPR013785">
    <property type="entry name" value="Aldolase_TIM"/>
</dbReference>
<dbReference type="InterPro" id="IPR005719">
    <property type="entry name" value="Dihydroorotate_DH_2"/>
</dbReference>
<evidence type="ECO:0000256" key="8">
    <source>
        <dbReference type="ARBA" id="ARBA00023002"/>
    </source>
</evidence>
<comment type="caution">
    <text evidence="13">The sequence shown here is derived from an EMBL/GenBank/DDBJ whole genome shotgun (WGS) entry which is preliminary data.</text>
</comment>
<dbReference type="NCBIfam" id="NF003648">
    <property type="entry name" value="PRK05286.2-1"/>
    <property type="match status" value="1"/>
</dbReference>
<dbReference type="EC" id="1.3.5.2" evidence="11"/>
<dbReference type="GO" id="GO:0106430">
    <property type="term" value="F:dihydroorotate dehydrogenase (quinone) activity"/>
    <property type="evidence" value="ECO:0007669"/>
    <property type="project" value="UniProtKB-EC"/>
</dbReference>
<feature type="binding site" evidence="11">
    <location>
        <position position="145"/>
    </location>
    <ligand>
        <name>FMN</name>
        <dbReference type="ChEBI" id="CHEBI:58210"/>
    </ligand>
</feature>
<dbReference type="Gene3D" id="3.20.20.70">
    <property type="entry name" value="Aldolase class I"/>
    <property type="match status" value="1"/>
</dbReference>
<evidence type="ECO:0000256" key="6">
    <source>
        <dbReference type="ARBA" id="ARBA00022643"/>
    </source>
</evidence>
<accession>A0ABU5XP55</accession>
<evidence type="ECO:0000313" key="14">
    <source>
        <dbReference type="Proteomes" id="UP001299596"/>
    </source>
</evidence>
<evidence type="ECO:0000256" key="10">
    <source>
        <dbReference type="ARBA" id="ARBA00048639"/>
    </source>
</evidence>
<dbReference type="CDD" id="cd04738">
    <property type="entry name" value="DHOD_2_like"/>
    <property type="match status" value="1"/>
</dbReference>
<feature type="binding site" evidence="11">
    <location>
        <begin position="117"/>
        <end position="121"/>
    </location>
    <ligand>
        <name>substrate</name>
    </ligand>
</feature>
<proteinExistence type="inferred from homology"/>
<dbReference type="Proteomes" id="UP001299596">
    <property type="component" value="Unassembled WGS sequence"/>
</dbReference>
<keyword evidence="11" id="KW-1003">Cell membrane</keyword>
<comment type="pathway">
    <text evidence="3 11">Pyrimidine metabolism; UMP biosynthesis via de novo pathway; orotate from (S)-dihydroorotate (quinone route): step 1/1.</text>
</comment>
<comment type="subunit">
    <text evidence="11">Monomer.</text>
</comment>
<feature type="binding site" evidence="11">
    <location>
        <position position="178"/>
    </location>
    <ligand>
        <name>FMN</name>
        <dbReference type="ChEBI" id="CHEBI:58210"/>
    </ligand>
</feature>
<keyword evidence="14" id="KW-1185">Reference proteome</keyword>
<feature type="binding site" evidence="11">
    <location>
        <position position="214"/>
    </location>
    <ligand>
        <name>FMN</name>
        <dbReference type="ChEBI" id="CHEBI:58210"/>
    </ligand>
</feature>
<dbReference type="InterPro" id="IPR012135">
    <property type="entry name" value="Dihydroorotate_DH_1_2"/>
</dbReference>
<keyword evidence="5 11" id="KW-0285">Flavoprotein</keyword>
<comment type="subcellular location">
    <subcellularLocation>
        <location evidence="11">Cell membrane</location>
        <topology evidence="11">Peripheral membrane protein</topology>
    </subcellularLocation>
    <subcellularLocation>
        <location evidence="2">Membrane</location>
    </subcellularLocation>
</comment>
<comment type="function">
    <text evidence="1 11">Catalyzes the conversion of dihydroorotate to orotate with quinone as electron acceptor.</text>
</comment>